<dbReference type="PANTHER" id="PTHR42770">
    <property type="entry name" value="AMINO ACID TRANSPORTER-RELATED"/>
    <property type="match status" value="1"/>
</dbReference>
<dbReference type="GO" id="GO:0005886">
    <property type="term" value="C:plasma membrane"/>
    <property type="evidence" value="ECO:0007669"/>
    <property type="project" value="UniProtKB-SubCell"/>
</dbReference>
<reference evidence="7 8" key="1">
    <citation type="journal article" date="2015" name="Int. J. Syst. Evol. Microbiol.">
        <title>Micromonospora costi sp. nov., isolated from a leaf of Costus speciosus.</title>
        <authorList>
            <person name="Thawai C."/>
        </authorList>
    </citation>
    <scope>NUCLEOTIDE SEQUENCE [LARGE SCALE GENOMIC DNA]</scope>
    <source>
        <strain evidence="7 8">CS1-12</strain>
    </source>
</reference>
<dbReference type="EMBL" id="RBAN01000004">
    <property type="protein sequence ID" value="RKN52970.1"/>
    <property type="molecule type" value="Genomic_DNA"/>
</dbReference>
<evidence type="ECO:0000256" key="5">
    <source>
        <dbReference type="ARBA" id="ARBA00023136"/>
    </source>
</evidence>
<dbReference type="PANTHER" id="PTHR42770:SF16">
    <property type="entry name" value="AMINO ACID PERMEASE"/>
    <property type="match status" value="1"/>
</dbReference>
<feature type="transmembrane region" description="Helical" evidence="6">
    <location>
        <begin position="236"/>
        <end position="253"/>
    </location>
</feature>
<dbReference type="InterPro" id="IPR002293">
    <property type="entry name" value="AA/rel_permease1"/>
</dbReference>
<dbReference type="OrthoDB" id="9762947at2"/>
<evidence type="ECO:0000313" key="7">
    <source>
        <dbReference type="EMBL" id="RKN52970.1"/>
    </source>
</evidence>
<name>A0A3A9ZXQ9_9ACTN</name>
<feature type="transmembrane region" description="Helical" evidence="6">
    <location>
        <begin position="131"/>
        <end position="153"/>
    </location>
</feature>
<dbReference type="PIRSF" id="PIRSF006060">
    <property type="entry name" value="AA_transporter"/>
    <property type="match status" value="1"/>
</dbReference>
<dbReference type="AlphaFoldDB" id="A0A3A9ZXQ9"/>
<feature type="transmembrane region" description="Helical" evidence="6">
    <location>
        <begin position="60"/>
        <end position="83"/>
    </location>
</feature>
<evidence type="ECO:0000256" key="3">
    <source>
        <dbReference type="ARBA" id="ARBA00022692"/>
    </source>
</evidence>
<keyword evidence="4 6" id="KW-1133">Transmembrane helix</keyword>
<accession>A0A3A9ZXQ9</accession>
<feature type="transmembrane region" description="Helical" evidence="6">
    <location>
        <begin position="407"/>
        <end position="429"/>
    </location>
</feature>
<dbReference type="GO" id="GO:0022857">
    <property type="term" value="F:transmembrane transporter activity"/>
    <property type="evidence" value="ECO:0007669"/>
    <property type="project" value="InterPro"/>
</dbReference>
<dbReference type="Proteomes" id="UP000279968">
    <property type="component" value="Unassembled WGS sequence"/>
</dbReference>
<protein>
    <submittedName>
        <fullName evidence="7">APC family permease</fullName>
    </submittedName>
</protein>
<dbReference type="InterPro" id="IPR050367">
    <property type="entry name" value="APC_superfamily"/>
</dbReference>
<keyword evidence="2" id="KW-1003">Cell membrane</keyword>
<keyword evidence="8" id="KW-1185">Reference proteome</keyword>
<feature type="transmembrane region" description="Helical" evidence="6">
    <location>
        <begin position="375"/>
        <end position="395"/>
    </location>
</feature>
<evidence type="ECO:0000313" key="8">
    <source>
        <dbReference type="Proteomes" id="UP000279968"/>
    </source>
</evidence>
<dbReference type="Gene3D" id="1.20.1740.10">
    <property type="entry name" value="Amino acid/polyamine transporter I"/>
    <property type="match status" value="1"/>
</dbReference>
<comment type="caution">
    <text evidence="7">The sequence shown here is derived from an EMBL/GenBank/DDBJ whole genome shotgun (WGS) entry which is preliminary data.</text>
</comment>
<feature type="transmembrane region" description="Helical" evidence="6">
    <location>
        <begin position="89"/>
        <end position="110"/>
    </location>
</feature>
<evidence type="ECO:0000256" key="4">
    <source>
        <dbReference type="ARBA" id="ARBA00022989"/>
    </source>
</evidence>
<evidence type="ECO:0000256" key="1">
    <source>
        <dbReference type="ARBA" id="ARBA00004651"/>
    </source>
</evidence>
<dbReference type="Pfam" id="PF13520">
    <property type="entry name" value="AA_permease_2"/>
    <property type="match status" value="1"/>
</dbReference>
<keyword evidence="3 6" id="KW-0812">Transmembrane</keyword>
<keyword evidence="5 6" id="KW-0472">Membrane</keyword>
<organism evidence="7 8">
    <name type="scientific">Micromonospora costi</name>
    <dbReference type="NCBI Taxonomy" id="1530042"/>
    <lineage>
        <taxon>Bacteria</taxon>
        <taxon>Bacillati</taxon>
        <taxon>Actinomycetota</taxon>
        <taxon>Actinomycetes</taxon>
        <taxon>Micromonosporales</taxon>
        <taxon>Micromonosporaceae</taxon>
        <taxon>Micromonospora</taxon>
    </lineage>
</organism>
<feature type="transmembrane region" description="Helical" evidence="6">
    <location>
        <begin position="334"/>
        <end position="354"/>
    </location>
</feature>
<proteinExistence type="predicted"/>
<sequence>MYTIQARRSSCPSIPELTCGLTRSRRRAVTQPPDPSETGAQVERFGYRQELSRTLSFTDLLIYGLIFMVPIAPFGIFGSVYAGSGGMVALAYIIGMVAMMFTALSYAQMVRAFPMAGSVYSYTGRGIAPPVGFLAGWVILLDYVLVPGLLYLVASVAMHSLVPGVPVWVWLAAFVVLNTVVNYFGIRMTARVNRVMLAAELIILVIFLVVGVVALAQGKGDGFSLRPLFDADTFSWPLVFGAVSIAVLSFLGFDGISMLAEESREEARQIGRAMVAALLLAGALFVVQTWVAALLVPDAPGLLDNGDPEGTAFYDAARVAGGGWLAGLTALATAIAWGFANSLVAQAATSRLLYAMARDRQMPRFLARINPKHKVPANATLLVAAISLALGLYMASRDDGISLLSTLVNFGAMTAFLALHVSVVTHYVVRNGSRDWLRHLVVPAIGFLILLYVVINAKVAAQVLGFVWLGVGLLVLLAFYLTGRRPELAALVDIARDSTDEPVKEPQ</sequence>
<feature type="transmembrane region" description="Helical" evidence="6">
    <location>
        <begin position="165"/>
        <end position="185"/>
    </location>
</feature>
<gene>
    <name evidence="7" type="ORF">D7193_24550</name>
</gene>
<evidence type="ECO:0000256" key="6">
    <source>
        <dbReference type="SAM" id="Phobius"/>
    </source>
</evidence>
<evidence type="ECO:0000256" key="2">
    <source>
        <dbReference type="ARBA" id="ARBA00022475"/>
    </source>
</evidence>
<feature type="transmembrane region" description="Helical" evidence="6">
    <location>
        <begin position="197"/>
        <end position="216"/>
    </location>
</feature>
<comment type="subcellular location">
    <subcellularLocation>
        <location evidence="1">Cell membrane</location>
        <topology evidence="1">Multi-pass membrane protein</topology>
    </subcellularLocation>
</comment>
<feature type="transmembrane region" description="Helical" evidence="6">
    <location>
        <begin position="274"/>
        <end position="296"/>
    </location>
</feature>
<feature type="transmembrane region" description="Helical" evidence="6">
    <location>
        <begin position="436"/>
        <end position="455"/>
    </location>
</feature>
<feature type="transmembrane region" description="Helical" evidence="6">
    <location>
        <begin position="461"/>
        <end position="481"/>
    </location>
</feature>